<keyword evidence="1" id="KW-1133">Transmembrane helix</keyword>
<reference evidence="3 4" key="1">
    <citation type="submission" date="2018-07" db="EMBL/GenBank/DDBJ databases">
        <title>Dyella monticola sp. nov. and Dyella psychrodurans sp. nov. isolated from monsoon evergreen broad-leaved forest soil of Dinghu Mountain, China.</title>
        <authorList>
            <person name="Gao Z."/>
            <person name="Qiu L."/>
        </authorList>
    </citation>
    <scope>NUCLEOTIDE SEQUENCE [LARGE SCALE GENOMIC DNA]</scope>
    <source>
        <strain evidence="3 4">4G-K06</strain>
    </source>
</reference>
<keyword evidence="2" id="KW-0732">Signal</keyword>
<proteinExistence type="predicted"/>
<dbReference type="Proteomes" id="UP000254258">
    <property type="component" value="Unassembled WGS sequence"/>
</dbReference>
<dbReference type="AlphaFoldDB" id="A0A370WTE8"/>
<evidence type="ECO:0000313" key="4">
    <source>
        <dbReference type="Proteomes" id="UP000254258"/>
    </source>
</evidence>
<sequence>MHGRRWLVLGCFVVSALGASAARAGGGGTFEGGTITFVGALVAPTCNLSVVPDVVSTMAQQSRQRNCSGTSSASANASGTYTSSVVHLSSSESDQVLRYFASYVRAAQPNNADPVLVTQTYE</sequence>
<feature type="transmembrane region" description="Helical" evidence="1">
    <location>
        <begin position="34"/>
        <end position="55"/>
    </location>
</feature>
<keyword evidence="1" id="KW-0812">Transmembrane</keyword>
<dbReference type="EMBL" id="QRBE01000013">
    <property type="protein sequence ID" value="RDS79394.1"/>
    <property type="molecule type" value="Genomic_DNA"/>
</dbReference>
<accession>A0A370WTE8</accession>
<feature type="chain" id="PRO_5017043503" description="Type 1 fimbrial protein" evidence="2">
    <location>
        <begin position="22"/>
        <end position="122"/>
    </location>
</feature>
<evidence type="ECO:0000256" key="1">
    <source>
        <dbReference type="SAM" id="Phobius"/>
    </source>
</evidence>
<feature type="signal peptide" evidence="2">
    <location>
        <begin position="1"/>
        <end position="21"/>
    </location>
</feature>
<organism evidence="3 4">
    <name type="scientific">Dyella monticola</name>
    <dbReference type="NCBI Taxonomy" id="1927958"/>
    <lineage>
        <taxon>Bacteria</taxon>
        <taxon>Pseudomonadati</taxon>
        <taxon>Pseudomonadota</taxon>
        <taxon>Gammaproteobacteria</taxon>
        <taxon>Lysobacterales</taxon>
        <taxon>Rhodanobacteraceae</taxon>
        <taxon>Dyella</taxon>
    </lineage>
</organism>
<evidence type="ECO:0000313" key="3">
    <source>
        <dbReference type="EMBL" id="RDS79394.1"/>
    </source>
</evidence>
<gene>
    <name evidence="3" type="ORF">DWU98_17680</name>
</gene>
<evidence type="ECO:0000256" key="2">
    <source>
        <dbReference type="SAM" id="SignalP"/>
    </source>
</evidence>
<protein>
    <recommendedName>
        <fullName evidence="5">Type 1 fimbrial protein</fullName>
    </recommendedName>
</protein>
<keyword evidence="1" id="KW-0472">Membrane</keyword>
<comment type="caution">
    <text evidence="3">The sequence shown here is derived from an EMBL/GenBank/DDBJ whole genome shotgun (WGS) entry which is preliminary data.</text>
</comment>
<name>A0A370WTE8_9GAMM</name>
<evidence type="ECO:0008006" key="5">
    <source>
        <dbReference type="Google" id="ProtNLM"/>
    </source>
</evidence>
<keyword evidence="4" id="KW-1185">Reference proteome</keyword>
<dbReference type="RefSeq" id="WP_115496909.1">
    <property type="nucleotide sequence ID" value="NZ_QRBE01000013.1"/>
</dbReference>